<dbReference type="InterPro" id="IPR050783">
    <property type="entry name" value="Oxylipin_biosynth_metab"/>
</dbReference>
<dbReference type="GO" id="GO:0004497">
    <property type="term" value="F:monooxygenase activity"/>
    <property type="evidence" value="ECO:0007669"/>
    <property type="project" value="InterPro"/>
</dbReference>
<keyword evidence="2 7" id="KW-0349">Heme</keyword>
<comment type="caution">
    <text evidence="9">The sequence shown here is derived from an EMBL/GenBank/DDBJ whole genome shotgun (WGS) entry which is preliminary data.</text>
</comment>
<feature type="binding site" description="axial binding residue" evidence="7">
    <location>
        <position position="367"/>
    </location>
    <ligand>
        <name>heme b</name>
        <dbReference type="ChEBI" id="CHEBI:60344"/>
    </ligand>
    <ligandPart>
        <name>Fe</name>
        <dbReference type="ChEBI" id="CHEBI:18248"/>
    </ligandPart>
</feature>
<evidence type="ECO:0000256" key="7">
    <source>
        <dbReference type="PIRSR" id="PIRSR619791-2"/>
    </source>
</evidence>
<organism evidence="9 10">
    <name type="scientific">Diplocarpon rosae</name>
    <dbReference type="NCBI Taxonomy" id="946125"/>
    <lineage>
        <taxon>Eukaryota</taxon>
        <taxon>Fungi</taxon>
        <taxon>Dikarya</taxon>
        <taxon>Ascomycota</taxon>
        <taxon>Pezizomycotina</taxon>
        <taxon>Leotiomycetes</taxon>
        <taxon>Helotiales</taxon>
        <taxon>Drepanopezizaceae</taxon>
        <taxon>Diplocarpon</taxon>
    </lineage>
</organism>
<dbReference type="PANTHER" id="PTHR11903">
    <property type="entry name" value="PROSTAGLANDIN G/H SYNTHASE"/>
    <property type="match status" value="1"/>
</dbReference>
<dbReference type="GO" id="GO:0005506">
    <property type="term" value="F:iron ion binding"/>
    <property type="evidence" value="ECO:0007669"/>
    <property type="project" value="InterPro"/>
</dbReference>
<reference evidence="9" key="1">
    <citation type="submission" date="2023-06" db="EMBL/GenBank/DDBJ databases">
        <title>Draft genome of Marssonina rosae.</title>
        <authorList>
            <person name="Cheng Q."/>
        </authorList>
    </citation>
    <scope>NUCLEOTIDE SEQUENCE</scope>
    <source>
        <strain evidence="9">R4</strain>
    </source>
</reference>
<evidence type="ECO:0000256" key="2">
    <source>
        <dbReference type="ARBA" id="ARBA00022617"/>
    </source>
</evidence>
<evidence type="ECO:0000313" key="9">
    <source>
        <dbReference type="EMBL" id="KAK2623555.1"/>
    </source>
</evidence>
<evidence type="ECO:0000256" key="6">
    <source>
        <dbReference type="ARBA" id="ARBA00023004"/>
    </source>
</evidence>
<dbReference type="GO" id="GO:0006979">
    <property type="term" value="P:response to oxidative stress"/>
    <property type="evidence" value="ECO:0007669"/>
    <property type="project" value="InterPro"/>
</dbReference>
<evidence type="ECO:0008006" key="11">
    <source>
        <dbReference type="Google" id="ProtNLM"/>
    </source>
</evidence>
<dbReference type="GO" id="GO:0020037">
    <property type="term" value="F:heme binding"/>
    <property type="evidence" value="ECO:0007669"/>
    <property type="project" value="InterPro"/>
</dbReference>
<feature type="region of interest" description="Disordered" evidence="8">
    <location>
        <begin position="121"/>
        <end position="155"/>
    </location>
</feature>
<dbReference type="SUPFAM" id="SSF48264">
    <property type="entry name" value="Cytochrome P450"/>
    <property type="match status" value="1"/>
</dbReference>
<dbReference type="AlphaFoldDB" id="A0AAD9SVR1"/>
<keyword evidence="3 7" id="KW-0479">Metal-binding</keyword>
<dbReference type="CDD" id="cd20612">
    <property type="entry name" value="CYP_LDS-like_C"/>
    <property type="match status" value="1"/>
</dbReference>
<dbReference type="InterPro" id="IPR019791">
    <property type="entry name" value="Haem_peroxidase_animal"/>
</dbReference>
<dbReference type="EMBL" id="JAUBYV010000013">
    <property type="protein sequence ID" value="KAK2623555.1"/>
    <property type="molecule type" value="Genomic_DNA"/>
</dbReference>
<dbReference type="GO" id="GO:0006631">
    <property type="term" value="P:fatty acid metabolic process"/>
    <property type="evidence" value="ECO:0007669"/>
    <property type="project" value="UniProtKB-ARBA"/>
</dbReference>
<name>A0AAD9SVR1_9HELO</name>
<dbReference type="Gene3D" id="1.10.640.10">
    <property type="entry name" value="Haem peroxidase domain superfamily, animal type"/>
    <property type="match status" value="1"/>
</dbReference>
<dbReference type="GO" id="GO:0016705">
    <property type="term" value="F:oxidoreductase activity, acting on paired donors, with incorporation or reduction of molecular oxygen"/>
    <property type="evidence" value="ECO:0007669"/>
    <property type="project" value="InterPro"/>
</dbReference>
<dbReference type="InterPro" id="IPR037120">
    <property type="entry name" value="Haem_peroxidase_sf_animal"/>
</dbReference>
<dbReference type="InterPro" id="IPR010255">
    <property type="entry name" value="Haem_peroxidase_sf"/>
</dbReference>
<evidence type="ECO:0000256" key="4">
    <source>
        <dbReference type="ARBA" id="ARBA00022964"/>
    </source>
</evidence>
<evidence type="ECO:0000256" key="8">
    <source>
        <dbReference type="SAM" id="MobiDB-lite"/>
    </source>
</evidence>
<dbReference type="GO" id="GO:0051213">
    <property type="term" value="F:dioxygenase activity"/>
    <property type="evidence" value="ECO:0007669"/>
    <property type="project" value="UniProtKB-KW"/>
</dbReference>
<proteinExistence type="predicted"/>
<dbReference type="Pfam" id="PF03098">
    <property type="entry name" value="An_peroxidase"/>
    <property type="match status" value="2"/>
</dbReference>
<evidence type="ECO:0000256" key="3">
    <source>
        <dbReference type="ARBA" id="ARBA00022723"/>
    </source>
</evidence>
<dbReference type="PROSITE" id="PS50292">
    <property type="entry name" value="PEROXIDASE_3"/>
    <property type="match status" value="1"/>
</dbReference>
<keyword evidence="5" id="KW-0560">Oxidoreductase</keyword>
<comment type="subunit">
    <text evidence="1">Homotetramer.</text>
</comment>
<dbReference type="PANTHER" id="PTHR11903:SF37">
    <property type="entry name" value="PSI-PRODUCING OXYGENASE A"/>
    <property type="match status" value="1"/>
</dbReference>
<dbReference type="Pfam" id="PF00067">
    <property type="entry name" value="p450"/>
    <property type="match status" value="1"/>
</dbReference>
<evidence type="ECO:0000313" key="10">
    <source>
        <dbReference type="Proteomes" id="UP001285354"/>
    </source>
</evidence>
<dbReference type="Gene3D" id="1.10.630.10">
    <property type="entry name" value="Cytochrome P450"/>
    <property type="match status" value="1"/>
</dbReference>
<dbReference type="SUPFAM" id="SSF48113">
    <property type="entry name" value="Heme-dependent peroxidases"/>
    <property type="match status" value="1"/>
</dbReference>
<dbReference type="InterPro" id="IPR034812">
    <property type="entry name" value="Ppo-like_N"/>
</dbReference>
<accession>A0AAD9SVR1</accession>
<dbReference type="Proteomes" id="UP001285354">
    <property type="component" value="Unassembled WGS sequence"/>
</dbReference>
<protein>
    <recommendedName>
        <fullName evidence="11">Linoleate diol synthase</fullName>
    </recommendedName>
</protein>
<dbReference type="CDD" id="cd09817">
    <property type="entry name" value="linoleate_diol_synthase_like"/>
    <property type="match status" value="1"/>
</dbReference>
<keyword evidence="4" id="KW-0223">Dioxygenase</keyword>
<gene>
    <name evidence="9" type="ORF">QTJ16_007109</name>
</gene>
<dbReference type="InterPro" id="IPR036396">
    <property type="entry name" value="Cyt_P450_sf"/>
</dbReference>
<feature type="region of interest" description="Disordered" evidence="8">
    <location>
        <begin position="1"/>
        <end position="38"/>
    </location>
</feature>
<dbReference type="InterPro" id="IPR001128">
    <property type="entry name" value="Cyt_P450"/>
</dbReference>
<evidence type="ECO:0000256" key="5">
    <source>
        <dbReference type="ARBA" id="ARBA00023002"/>
    </source>
</evidence>
<keyword evidence="6 7" id="KW-0408">Iron</keyword>
<evidence type="ECO:0000256" key="1">
    <source>
        <dbReference type="ARBA" id="ARBA00011881"/>
    </source>
</evidence>
<dbReference type="GO" id="GO:0004601">
    <property type="term" value="F:peroxidase activity"/>
    <property type="evidence" value="ECO:0007669"/>
    <property type="project" value="InterPro"/>
</dbReference>
<sequence>MAPSQLKSLLGTIRRKPSKAPDGKTDAEAAPPAPAEKTSMVRDLLTLKPSQAATVAQAITTLASGDPLDDKEALLEHGVSMLQTLPPNSGLSAKISGDFIAMLYHDLPHPPPTLAGPASRYRRHDGGGNSPWDAEMGKAGAPYSRSVPPLKNQGPNLPDPELVFDQLLKRAGPFRPHPSGLNRLFFSFATVVIHECFQTKRDEPWINETSSYADLSTLYGNTGKEQARVRTYENGRIFPDSIASERIMIMPPGVIAVLLMFSRNHNHVAENLLTINEDAKYRPWASLSKEEQKIQDEDIFQIARNINVGYFASVVLKDYVAAILNTPRANSTWSLDLAAEIKQGAQRVERGMGNVCSVEFAVLYHWHAALSAADDKWMESTIRDVIPELKSIDDLTSEMFMRVVKTLGHELISKPARTWTFGGLQRGSDGRFRDVDLAELIKGCVEEPAHAFGAHSTPAAFKVVEIMGQLQARDVFNVCTLNEFRKYLNLKPYESFEDWNPEKKTARAAELLYGHIDNLELYPGLVAEVTKPAVPGSGVCPGQTTGRGILNDAVALIRGDRFLSYDFNSSTLTNWGFSKLQQPVPGAYGGILPYLLFNGLPGAWTGTSPYVLLPFYTPTAAREILKQNKTIQQYDLERPLSTMDVIGIHTHEGCTKVFEDRDNFRVMYQKAIRNCTGGHDFMIGWDDAKRHDERSSILHRVMFDEGFEKKMGEFFRTNVARLIKKSSLAYSNSPRRSIDIVRDVTNVTPILWLAERFAIPLKTAEFPHGIVSIPDAFKAYLVLFMYQSFNIIPANEWGLREGGIEAGAALGKIFAAHLQTQQGLKEGLVDWLAKGSAFEVKPEADQLYHALNASQLPLGDLVGDCIGMGAPVAGNLTQQASLLIDLYLSDGYEASRARIVELAQRDDDDEAAERELQGFVYEGMRHAGVVPGLPRVAARDLTLVDGARGPISIPAGRTVLIATSTAAMDPQQFPDPATINPHRPRSSYILLGHGLHYCYGARMVGCSLAATLKEVFKLRNLRRAGGKRGRFMVVEHELAGVRMRKYVDANAGESPIPTTLTLEYDAEEGVGVGIGNGRLNGGVNGRVNGGANGSANGSANGRATY</sequence>
<keyword evidence="10" id="KW-1185">Reference proteome</keyword>